<dbReference type="SMART" id="SM01043">
    <property type="entry name" value="BTAD"/>
    <property type="match status" value="1"/>
</dbReference>
<evidence type="ECO:0000313" key="7">
    <source>
        <dbReference type="EMBL" id="SMC50854.1"/>
    </source>
</evidence>
<evidence type="ECO:0000256" key="4">
    <source>
        <dbReference type="ARBA" id="ARBA00023163"/>
    </source>
</evidence>
<dbReference type="InterPro" id="IPR041664">
    <property type="entry name" value="AAA_16"/>
</dbReference>
<dbReference type="GO" id="GO:0006355">
    <property type="term" value="P:regulation of DNA-templated transcription"/>
    <property type="evidence" value="ECO:0007669"/>
    <property type="project" value="InterPro"/>
</dbReference>
<dbReference type="Pfam" id="PF03704">
    <property type="entry name" value="BTAD"/>
    <property type="match status" value="1"/>
</dbReference>
<dbReference type="CDD" id="cd15831">
    <property type="entry name" value="BTAD"/>
    <property type="match status" value="1"/>
</dbReference>
<evidence type="ECO:0000256" key="2">
    <source>
        <dbReference type="ARBA" id="ARBA00023015"/>
    </source>
</evidence>
<evidence type="ECO:0000256" key="3">
    <source>
        <dbReference type="ARBA" id="ARBA00023125"/>
    </source>
</evidence>
<dbReference type="eggNOG" id="COG3629">
    <property type="taxonomic scope" value="Bacteria"/>
</dbReference>
<name>A0A1W1ZR35_9PSEU</name>
<dbReference type="Pfam" id="PF00486">
    <property type="entry name" value="Trans_reg_C"/>
    <property type="match status" value="1"/>
</dbReference>
<dbReference type="Proteomes" id="UP000192840">
    <property type="component" value="Unassembled WGS sequence"/>
</dbReference>
<dbReference type="RefSeq" id="WP_051768759.1">
    <property type="nucleotide sequence ID" value="NZ_FWYC01000003.1"/>
</dbReference>
<keyword evidence="3 5" id="KW-0238">DNA-binding</keyword>
<dbReference type="Gene3D" id="3.40.50.300">
    <property type="entry name" value="P-loop containing nucleotide triphosphate hydrolases"/>
    <property type="match status" value="1"/>
</dbReference>
<feature type="domain" description="OmpR/PhoB-type" evidence="6">
    <location>
        <begin position="1"/>
        <end position="90"/>
    </location>
</feature>
<dbReference type="PANTHER" id="PTHR35807:SF1">
    <property type="entry name" value="TRANSCRIPTIONAL REGULATOR REDD"/>
    <property type="match status" value="1"/>
</dbReference>
<sequence length="673" mass="72305">MWSFRLLGAFRVERDGAEVAVGTPQMRTVLALLVWHANEVVPVGRMFDELWGEVPPASAKVQLQGIISRLRRVLGKERIATAATGYVLRAAAAELDVELVRQDLAAARGLIAGGDVALGATRLREALGRWRGPVDLQLTEPVATQLDELRMTVLEERVDADLLLGGTADLIGELTAAAAEHPLRERVRAQLMTALARRGRVPEALDVFLAFRRTMVDELGVEPSEQLRALHARILRGEPVARPALPLPRKAHQPRQLPPALPDFVSREELLTELADVLTAPRREHGPLVVVSGAAGLGKTSLVVQLAHRVRERFPDGQLFATLRGDDTMAVLQQFLRALGVPADLVPAAEDECSALLRDLLAGREVLLVVDNAADARQVRPFVPAEPGCAVLVTSRRTLGELEGARLVRLGLLDAGESAELLTKIAGVPPGDALVAHCGGLPLALRIAGALLLDHPHWTADDLAARLADERTRLDWLEAGDLGVRASFDASYRQLSQSHQMLFRRLGLLPATTVPGWLAAALLDIEQTGAERVLEDLVSWHLVSTAGCGTAIRYGMHDLLRCFAAEQAEPEQGAVLTRAVGACLAMAESMAARLPTDGLKPAPGTALRHHVEPDACDPVAWFDTELPTLQAVVETAAVCGMAEHAWELASVCQQYFDHCGHNAGPLAAGLTGA</sequence>
<dbReference type="InterPro" id="IPR011990">
    <property type="entry name" value="TPR-like_helical_dom_sf"/>
</dbReference>
<dbReference type="GO" id="GO:0000160">
    <property type="term" value="P:phosphorelay signal transduction system"/>
    <property type="evidence" value="ECO:0007669"/>
    <property type="project" value="InterPro"/>
</dbReference>
<evidence type="ECO:0000256" key="1">
    <source>
        <dbReference type="ARBA" id="ARBA00005820"/>
    </source>
</evidence>
<dbReference type="SUPFAM" id="SSF46894">
    <property type="entry name" value="C-terminal effector domain of the bipartite response regulators"/>
    <property type="match status" value="1"/>
</dbReference>
<proteinExistence type="inferred from homology"/>
<dbReference type="PROSITE" id="PS51755">
    <property type="entry name" value="OMPR_PHOB"/>
    <property type="match status" value="1"/>
</dbReference>
<dbReference type="Gene3D" id="1.10.10.10">
    <property type="entry name" value="Winged helix-like DNA-binding domain superfamily/Winged helix DNA-binding domain"/>
    <property type="match status" value="2"/>
</dbReference>
<keyword evidence="8" id="KW-1185">Reference proteome</keyword>
<dbReference type="SMART" id="SM00862">
    <property type="entry name" value="Trans_reg_C"/>
    <property type="match status" value="1"/>
</dbReference>
<keyword evidence="2" id="KW-0805">Transcription regulation</keyword>
<dbReference type="SUPFAM" id="SSF52540">
    <property type="entry name" value="P-loop containing nucleoside triphosphate hydrolases"/>
    <property type="match status" value="1"/>
</dbReference>
<organism evidence="7 8">
    <name type="scientific">Lentzea albidocapillata</name>
    <dbReference type="NCBI Taxonomy" id="40571"/>
    <lineage>
        <taxon>Bacteria</taxon>
        <taxon>Bacillati</taxon>
        <taxon>Actinomycetota</taxon>
        <taxon>Actinomycetes</taxon>
        <taxon>Pseudonocardiales</taxon>
        <taxon>Pseudonocardiaceae</taxon>
        <taxon>Lentzea</taxon>
    </lineage>
</organism>
<dbReference type="STRING" id="40571.SAMN05660733_00172"/>
<evidence type="ECO:0000259" key="6">
    <source>
        <dbReference type="PROSITE" id="PS51755"/>
    </source>
</evidence>
<dbReference type="AlphaFoldDB" id="A0A1W1ZR35"/>
<reference evidence="8" key="1">
    <citation type="submission" date="2017-04" db="EMBL/GenBank/DDBJ databases">
        <authorList>
            <person name="Varghese N."/>
            <person name="Submissions S."/>
        </authorList>
    </citation>
    <scope>NUCLEOTIDE SEQUENCE [LARGE SCALE GENOMIC DNA]</scope>
    <source>
        <strain evidence="8">DSM 44073</strain>
    </source>
</reference>
<dbReference type="InterPro" id="IPR016032">
    <property type="entry name" value="Sig_transdc_resp-reg_C-effctor"/>
</dbReference>
<dbReference type="InterPro" id="IPR005158">
    <property type="entry name" value="BTAD"/>
</dbReference>
<feature type="DNA-binding region" description="OmpR/PhoB-type" evidence="5">
    <location>
        <begin position="1"/>
        <end position="90"/>
    </location>
</feature>
<dbReference type="InterPro" id="IPR051677">
    <property type="entry name" value="AfsR-DnrI-RedD_regulator"/>
</dbReference>
<dbReference type="InterPro" id="IPR001867">
    <property type="entry name" value="OmpR/PhoB-type_DNA-bd"/>
</dbReference>
<evidence type="ECO:0000313" key="8">
    <source>
        <dbReference type="Proteomes" id="UP000192840"/>
    </source>
</evidence>
<keyword evidence="4" id="KW-0804">Transcription</keyword>
<dbReference type="OrthoDB" id="4336084at2"/>
<comment type="similarity">
    <text evidence="1">Belongs to the AfsR/DnrI/RedD regulatory family.</text>
</comment>
<dbReference type="SUPFAM" id="SSF48452">
    <property type="entry name" value="TPR-like"/>
    <property type="match status" value="1"/>
</dbReference>
<accession>A0A1W1ZR35</accession>
<dbReference type="eggNOG" id="COG3903">
    <property type="taxonomic scope" value="Bacteria"/>
</dbReference>
<dbReference type="EMBL" id="FWYC01000003">
    <property type="protein sequence ID" value="SMC50854.1"/>
    <property type="molecule type" value="Genomic_DNA"/>
</dbReference>
<dbReference type="Gene3D" id="1.25.40.10">
    <property type="entry name" value="Tetratricopeptide repeat domain"/>
    <property type="match status" value="1"/>
</dbReference>
<gene>
    <name evidence="7" type="ORF">SAMN05660733_00172</name>
</gene>
<dbReference type="InterPro" id="IPR027417">
    <property type="entry name" value="P-loop_NTPase"/>
</dbReference>
<evidence type="ECO:0000256" key="5">
    <source>
        <dbReference type="PROSITE-ProRule" id="PRU01091"/>
    </source>
</evidence>
<dbReference type="Pfam" id="PF13191">
    <property type="entry name" value="AAA_16"/>
    <property type="match status" value="1"/>
</dbReference>
<dbReference type="PRINTS" id="PR00364">
    <property type="entry name" value="DISEASERSIST"/>
</dbReference>
<dbReference type="InterPro" id="IPR036388">
    <property type="entry name" value="WH-like_DNA-bd_sf"/>
</dbReference>
<dbReference type="PANTHER" id="PTHR35807">
    <property type="entry name" value="TRANSCRIPTIONAL REGULATOR REDD-RELATED"/>
    <property type="match status" value="1"/>
</dbReference>
<protein>
    <submittedName>
        <fullName evidence="7">DNA-binding transcriptional activator of the SARP family</fullName>
    </submittedName>
</protein>
<dbReference type="GO" id="GO:0003677">
    <property type="term" value="F:DNA binding"/>
    <property type="evidence" value="ECO:0007669"/>
    <property type="project" value="UniProtKB-UniRule"/>
</dbReference>